<evidence type="ECO:0000313" key="1">
    <source>
        <dbReference type="EMBL" id="KAK3693383.1"/>
    </source>
</evidence>
<keyword evidence="2" id="KW-1185">Reference proteome</keyword>
<reference evidence="1" key="2">
    <citation type="submission" date="2023-06" db="EMBL/GenBank/DDBJ databases">
        <authorList>
            <consortium name="Lawrence Berkeley National Laboratory"/>
            <person name="Haridas S."/>
            <person name="Hensen N."/>
            <person name="Bonometti L."/>
            <person name="Westerberg I."/>
            <person name="Brannstrom I.O."/>
            <person name="Guillou S."/>
            <person name="Cros-Aarteil S."/>
            <person name="Calhoun S."/>
            <person name="Kuo A."/>
            <person name="Mondo S."/>
            <person name="Pangilinan J."/>
            <person name="Riley R."/>
            <person name="Labutti K."/>
            <person name="Andreopoulos B."/>
            <person name="Lipzen A."/>
            <person name="Chen C."/>
            <person name="Yanf M."/>
            <person name="Daum C."/>
            <person name="Ng V."/>
            <person name="Clum A."/>
            <person name="Steindorff A."/>
            <person name="Ohm R."/>
            <person name="Martin F."/>
            <person name="Silar P."/>
            <person name="Natvig D."/>
            <person name="Lalanne C."/>
            <person name="Gautier V."/>
            <person name="Ament-Velasquez S.L."/>
            <person name="Kruys A."/>
            <person name="Hutchinson M.I."/>
            <person name="Powell A.J."/>
            <person name="Barry K."/>
            <person name="Miller A.N."/>
            <person name="Grigoriev I.V."/>
            <person name="Debuchy R."/>
            <person name="Gladieux P."/>
            <person name="Thoren M.H."/>
            <person name="Johannesson H."/>
        </authorList>
    </citation>
    <scope>NUCLEOTIDE SEQUENCE</scope>
    <source>
        <strain evidence="1">CBS 314.62</strain>
    </source>
</reference>
<dbReference type="EMBL" id="JAULSO010000001">
    <property type="protein sequence ID" value="KAK3693383.1"/>
    <property type="molecule type" value="Genomic_DNA"/>
</dbReference>
<proteinExistence type="predicted"/>
<name>A0AAE1CGK3_9PEZI</name>
<evidence type="ECO:0000313" key="2">
    <source>
        <dbReference type="Proteomes" id="UP001270362"/>
    </source>
</evidence>
<gene>
    <name evidence="1" type="ORF">B0T22DRAFT_532646</name>
</gene>
<sequence length="245" mass="28135">MTRTATGYPRRRWRDIYLYQSIYKVAREIAIRRYGRPHLGEVPFDPRVDSLVLYAQPPDEYSSLPYPRAYDETIIALSPVFLKNVRHLILSLDYGDFRDASGDSSGSVQVYSPADGFYPSLVALVRAPFPAMTHLTIDAPPLDDCMMYYHEFKNKQHPFWDEDAYFRFFSSHGTWELRRLLGYRPGHEQLCALHRLALMEALHDAATEGAASRSTAVMWTTCSMGEQPRLQKAFEVNLCVGMEPL</sequence>
<accession>A0AAE1CGK3</accession>
<dbReference type="AlphaFoldDB" id="A0AAE1CGK3"/>
<reference evidence="1" key="1">
    <citation type="journal article" date="2023" name="Mol. Phylogenet. Evol.">
        <title>Genome-scale phylogeny and comparative genomics of the fungal order Sordariales.</title>
        <authorList>
            <person name="Hensen N."/>
            <person name="Bonometti L."/>
            <person name="Westerberg I."/>
            <person name="Brannstrom I.O."/>
            <person name="Guillou S."/>
            <person name="Cros-Aarteil S."/>
            <person name="Calhoun S."/>
            <person name="Haridas S."/>
            <person name="Kuo A."/>
            <person name="Mondo S."/>
            <person name="Pangilinan J."/>
            <person name="Riley R."/>
            <person name="LaButti K."/>
            <person name="Andreopoulos B."/>
            <person name="Lipzen A."/>
            <person name="Chen C."/>
            <person name="Yan M."/>
            <person name="Daum C."/>
            <person name="Ng V."/>
            <person name="Clum A."/>
            <person name="Steindorff A."/>
            <person name="Ohm R.A."/>
            <person name="Martin F."/>
            <person name="Silar P."/>
            <person name="Natvig D.O."/>
            <person name="Lalanne C."/>
            <person name="Gautier V."/>
            <person name="Ament-Velasquez S.L."/>
            <person name="Kruys A."/>
            <person name="Hutchinson M.I."/>
            <person name="Powell A.J."/>
            <person name="Barry K."/>
            <person name="Miller A.N."/>
            <person name="Grigoriev I.V."/>
            <person name="Debuchy R."/>
            <person name="Gladieux P."/>
            <person name="Hiltunen Thoren M."/>
            <person name="Johannesson H."/>
        </authorList>
    </citation>
    <scope>NUCLEOTIDE SEQUENCE</scope>
    <source>
        <strain evidence="1">CBS 314.62</strain>
    </source>
</reference>
<dbReference type="Proteomes" id="UP001270362">
    <property type="component" value="Unassembled WGS sequence"/>
</dbReference>
<comment type="caution">
    <text evidence="1">The sequence shown here is derived from an EMBL/GenBank/DDBJ whole genome shotgun (WGS) entry which is preliminary data.</text>
</comment>
<protein>
    <submittedName>
        <fullName evidence="1">Uncharacterized protein</fullName>
    </submittedName>
</protein>
<organism evidence="1 2">
    <name type="scientific">Podospora appendiculata</name>
    <dbReference type="NCBI Taxonomy" id="314037"/>
    <lineage>
        <taxon>Eukaryota</taxon>
        <taxon>Fungi</taxon>
        <taxon>Dikarya</taxon>
        <taxon>Ascomycota</taxon>
        <taxon>Pezizomycotina</taxon>
        <taxon>Sordariomycetes</taxon>
        <taxon>Sordariomycetidae</taxon>
        <taxon>Sordariales</taxon>
        <taxon>Podosporaceae</taxon>
        <taxon>Podospora</taxon>
    </lineage>
</organism>